<keyword evidence="7" id="KW-0677">Repeat</keyword>
<dbReference type="InterPro" id="IPR047664">
    <property type="entry name" value="SWEET"/>
</dbReference>
<dbReference type="GO" id="GO:0008643">
    <property type="term" value="P:carbohydrate transport"/>
    <property type="evidence" value="ECO:0000318"/>
    <property type="project" value="GO_Central"/>
</dbReference>
<dbReference type="Pfam" id="PF03083">
    <property type="entry name" value="MtN3_slv"/>
    <property type="match status" value="2"/>
</dbReference>
<feature type="transmembrane region" description="Helical" evidence="10">
    <location>
        <begin position="192"/>
        <end position="213"/>
    </location>
</feature>
<feature type="transmembrane region" description="Helical" evidence="10">
    <location>
        <begin position="137"/>
        <end position="157"/>
    </location>
</feature>
<evidence type="ECO:0000256" key="3">
    <source>
        <dbReference type="ARBA" id="ARBA00022448"/>
    </source>
</evidence>
<evidence type="ECO:0000256" key="6">
    <source>
        <dbReference type="ARBA" id="ARBA00022692"/>
    </source>
</evidence>
<comment type="caution">
    <text evidence="11">The sequence shown here is derived from an EMBL/GenBank/DDBJ whole genome shotgun (WGS) entry which is preliminary data.</text>
</comment>
<evidence type="ECO:0000256" key="7">
    <source>
        <dbReference type="ARBA" id="ARBA00022737"/>
    </source>
</evidence>
<dbReference type="OMA" id="KTCTHES"/>
<name>A0A1U8GVJ5_CAPAN</name>
<keyword evidence="6 10" id="KW-0812">Transmembrane</keyword>
<evidence type="ECO:0000313" key="11">
    <source>
        <dbReference type="EMBL" id="PHT61392.1"/>
    </source>
</evidence>
<evidence type="ECO:0000256" key="5">
    <source>
        <dbReference type="ARBA" id="ARBA00022597"/>
    </source>
</evidence>
<evidence type="ECO:0000256" key="1">
    <source>
        <dbReference type="ARBA" id="ARBA00004651"/>
    </source>
</evidence>
<feature type="transmembrane region" description="Helical" evidence="10">
    <location>
        <begin position="6"/>
        <end position="31"/>
    </location>
</feature>
<dbReference type="GO" id="GO:0016020">
    <property type="term" value="C:membrane"/>
    <property type="evidence" value="ECO:0000318"/>
    <property type="project" value="GO_Central"/>
</dbReference>
<proteinExistence type="inferred from homology"/>
<comment type="similarity">
    <text evidence="2 10">Belongs to the SWEET sugar transporter family.</text>
</comment>
<feature type="transmembrane region" description="Helical" evidence="10">
    <location>
        <begin position="75"/>
        <end position="96"/>
    </location>
</feature>
<comment type="subcellular location">
    <subcellularLocation>
        <location evidence="1 10">Cell membrane</location>
        <topology evidence="1 10">Multi-pass membrane protein</topology>
    </subcellularLocation>
</comment>
<protein>
    <recommendedName>
        <fullName evidence="10">Bidirectional sugar transporter SWEET</fullName>
    </recommendedName>
</protein>
<keyword evidence="9 10" id="KW-0472">Membrane</keyword>
<keyword evidence="12" id="KW-1185">Reference proteome</keyword>
<dbReference type="Gene3D" id="1.20.1280.290">
    <property type="match status" value="2"/>
</dbReference>
<evidence type="ECO:0000313" key="12">
    <source>
        <dbReference type="Proteomes" id="UP000222542"/>
    </source>
</evidence>
<dbReference type="PANTHER" id="PTHR10791">
    <property type="entry name" value="RAG1-ACTIVATING PROTEIN 1"/>
    <property type="match status" value="1"/>
</dbReference>
<keyword evidence="5 10" id="KW-0762">Sugar transport</keyword>
<dbReference type="Proteomes" id="UP000222542">
    <property type="component" value="Unassembled WGS sequence"/>
</dbReference>
<feature type="transmembrane region" description="Helical" evidence="10">
    <location>
        <begin position="43"/>
        <end position="63"/>
    </location>
</feature>
<reference evidence="11 12" key="1">
    <citation type="journal article" date="2014" name="Nat. Genet.">
        <title>Genome sequence of the hot pepper provides insights into the evolution of pungency in Capsicum species.</title>
        <authorList>
            <person name="Kim S."/>
            <person name="Park M."/>
            <person name="Yeom S.I."/>
            <person name="Kim Y.M."/>
            <person name="Lee J.M."/>
            <person name="Lee H.A."/>
            <person name="Seo E."/>
            <person name="Choi J."/>
            <person name="Cheong K."/>
            <person name="Kim K.T."/>
            <person name="Jung K."/>
            <person name="Lee G.W."/>
            <person name="Oh S.K."/>
            <person name="Bae C."/>
            <person name="Kim S.B."/>
            <person name="Lee H.Y."/>
            <person name="Kim S.Y."/>
            <person name="Kim M.S."/>
            <person name="Kang B.C."/>
            <person name="Jo Y.D."/>
            <person name="Yang H.B."/>
            <person name="Jeong H.J."/>
            <person name="Kang W.H."/>
            <person name="Kwon J.K."/>
            <person name="Shin C."/>
            <person name="Lim J.Y."/>
            <person name="Park J.H."/>
            <person name="Huh J.H."/>
            <person name="Kim J.S."/>
            <person name="Kim B.D."/>
            <person name="Cohen O."/>
            <person name="Paran I."/>
            <person name="Suh M.C."/>
            <person name="Lee S.B."/>
            <person name="Kim Y.K."/>
            <person name="Shin Y."/>
            <person name="Noh S.J."/>
            <person name="Park J."/>
            <person name="Seo Y.S."/>
            <person name="Kwon S.Y."/>
            <person name="Kim H.A."/>
            <person name="Park J.M."/>
            <person name="Kim H.J."/>
            <person name="Choi S.B."/>
            <person name="Bosland P.W."/>
            <person name="Reeves G."/>
            <person name="Jo S.H."/>
            <person name="Lee B.W."/>
            <person name="Cho H.T."/>
            <person name="Choi H.S."/>
            <person name="Lee M.S."/>
            <person name="Yu Y."/>
            <person name="Do Choi Y."/>
            <person name="Park B.S."/>
            <person name="van Deynze A."/>
            <person name="Ashrafi H."/>
            <person name="Hill T."/>
            <person name="Kim W.T."/>
            <person name="Pai H.S."/>
            <person name="Ahn H.K."/>
            <person name="Yeam I."/>
            <person name="Giovannoni J.J."/>
            <person name="Rose J.K."/>
            <person name="Sorensen I."/>
            <person name="Lee S.J."/>
            <person name="Kim R.W."/>
            <person name="Choi I.Y."/>
            <person name="Choi B.S."/>
            <person name="Lim J.S."/>
            <person name="Lee Y.H."/>
            <person name="Choi D."/>
        </authorList>
    </citation>
    <scope>NUCLEOTIDE SEQUENCE [LARGE SCALE GENOMIC DNA]</scope>
    <source>
        <strain evidence="12">cv. CM334</strain>
    </source>
</reference>
<dbReference type="EMBL" id="AYRZ02000165">
    <property type="protein sequence ID" value="PHT61392.1"/>
    <property type="molecule type" value="Genomic_DNA"/>
</dbReference>
<evidence type="ECO:0000256" key="2">
    <source>
        <dbReference type="ARBA" id="ARBA00007809"/>
    </source>
</evidence>
<dbReference type="FunFam" id="1.20.1280.290:FF:000014">
    <property type="entry name" value="Bidirectional sugar transporter SWEET"/>
    <property type="match status" value="1"/>
</dbReference>
<dbReference type="Gramene" id="PHT61392">
    <property type="protein sequence ID" value="PHT61392"/>
    <property type="gene ID" value="T459_34760"/>
</dbReference>
<keyword evidence="4" id="KW-1003">Cell membrane</keyword>
<dbReference type="GO" id="GO:0005886">
    <property type="term" value="C:plasma membrane"/>
    <property type="evidence" value="ECO:0007669"/>
    <property type="project" value="UniProtKB-SubCell"/>
</dbReference>
<dbReference type="InterPro" id="IPR004316">
    <property type="entry name" value="SWEET_rpt"/>
</dbReference>
<accession>A0A1U8GVJ5</accession>
<evidence type="ECO:0000256" key="9">
    <source>
        <dbReference type="ARBA" id="ARBA00023136"/>
    </source>
</evidence>
<evidence type="ECO:0000256" key="10">
    <source>
        <dbReference type="RuleBase" id="RU910715"/>
    </source>
</evidence>
<gene>
    <name evidence="11" type="ORF">T459_34760</name>
</gene>
<dbReference type="FunFam" id="1.20.1280.290:FF:000002">
    <property type="entry name" value="Bidirectional sugar transporter SWEET"/>
    <property type="match status" value="1"/>
</dbReference>
<dbReference type="GO" id="GO:0051260">
    <property type="term" value="P:protein homooligomerization"/>
    <property type="evidence" value="ECO:0007669"/>
    <property type="project" value="UniProtKB-ARBA"/>
</dbReference>
<evidence type="ECO:0000256" key="8">
    <source>
        <dbReference type="ARBA" id="ARBA00022989"/>
    </source>
</evidence>
<feature type="transmembrane region" description="Helical" evidence="10">
    <location>
        <begin position="103"/>
        <end position="125"/>
    </location>
</feature>
<keyword evidence="8 10" id="KW-1133">Transmembrane helix</keyword>
<dbReference type="PANTHER" id="PTHR10791:SF156">
    <property type="entry name" value="BIDIRECTIONAL SUGAR TRANSPORTER SWEET"/>
    <property type="match status" value="1"/>
</dbReference>
<feature type="transmembrane region" description="Helical" evidence="10">
    <location>
        <begin position="164"/>
        <end position="186"/>
    </location>
</feature>
<organism evidence="11 12">
    <name type="scientific">Capsicum annuum</name>
    <name type="common">Capsicum pepper</name>
    <dbReference type="NCBI Taxonomy" id="4072"/>
    <lineage>
        <taxon>Eukaryota</taxon>
        <taxon>Viridiplantae</taxon>
        <taxon>Streptophyta</taxon>
        <taxon>Embryophyta</taxon>
        <taxon>Tracheophyta</taxon>
        <taxon>Spermatophyta</taxon>
        <taxon>Magnoliopsida</taxon>
        <taxon>eudicotyledons</taxon>
        <taxon>Gunneridae</taxon>
        <taxon>Pentapetalae</taxon>
        <taxon>asterids</taxon>
        <taxon>lamiids</taxon>
        <taxon>Solanales</taxon>
        <taxon>Solanaceae</taxon>
        <taxon>Solanoideae</taxon>
        <taxon>Capsiceae</taxon>
        <taxon>Capsicum</taxon>
    </lineage>
</organism>
<dbReference type="GO" id="GO:0051119">
    <property type="term" value="F:sugar transmembrane transporter activity"/>
    <property type="evidence" value="ECO:0000318"/>
    <property type="project" value="GO_Central"/>
</dbReference>
<evidence type="ECO:0000256" key="4">
    <source>
        <dbReference type="ARBA" id="ARBA00022475"/>
    </source>
</evidence>
<reference evidence="11 12" key="2">
    <citation type="journal article" date="2017" name="Genome Biol.">
        <title>New reference genome sequences of hot pepper reveal the massive evolution of plant disease-resistance genes by retroduplication.</title>
        <authorList>
            <person name="Kim S."/>
            <person name="Park J."/>
            <person name="Yeom S.I."/>
            <person name="Kim Y.M."/>
            <person name="Seo E."/>
            <person name="Kim K.T."/>
            <person name="Kim M.S."/>
            <person name="Lee J.M."/>
            <person name="Cheong K."/>
            <person name="Shin H.S."/>
            <person name="Kim S.B."/>
            <person name="Han K."/>
            <person name="Lee J."/>
            <person name="Park M."/>
            <person name="Lee H.A."/>
            <person name="Lee H.Y."/>
            <person name="Lee Y."/>
            <person name="Oh S."/>
            <person name="Lee J.H."/>
            <person name="Choi E."/>
            <person name="Choi E."/>
            <person name="Lee S.E."/>
            <person name="Jeon J."/>
            <person name="Kim H."/>
            <person name="Choi G."/>
            <person name="Song H."/>
            <person name="Lee J."/>
            <person name="Lee S.C."/>
            <person name="Kwon J.K."/>
            <person name="Lee H.Y."/>
            <person name="Koo N."/>
            <person name="Hong Y."/>
            <person name="Kim R.W."/>
            <person name="Kang W.H."/>
            <person name="Huh J.H."/>
            <person name="Kang B.C."/>
            <person name="Yang T.J."/>
            <person name="Lee Y.H."/>
            <person name="Bennetzen J.L."/>
            <person name="Choi D."/>
        </authorList>
    </citation>
    <scope>NUCLEOTIDE SEQUENCE [LARGE SCALE GENOMIC DNA]</scope>
    <source>
        <strain evidence="12">cv. CM334</strain>
    </source>
</reference>
<comment type="function">
    <text evidence="10">Mediates both low-affinity uptake and efflux of sugar across the membrane.</text>
</comment>
<sequence length="262" mass="29000">MGGHVHTVQFVCGILGNAATLFLFLVPTFTFKRIIKNKSTEKFSGIPYIMTFLNCLLSAWYGLPFITSNNILITTINGAGAAIELIYVIIFFLYAPNKQKGKILAMFVLVVLAFAAAAAISVVAFHGKNRKLFCGTAATLFSIVMYGSPMSIIRLVIRTKSVEYMPFFLSFAVVVSCSCWFIYAMIGMDPFIGTSTGVGLALGIVQLILYFIYCDKKVLNKKTCTHESLQMGNGHVDNVKSFNDEKQSSFHDKQYSDVHEQV</sequence>
<keyword evidence="3 10" id="KW-0813">Transport</keyword>
<dbReference type="AlphaFoldDB" id="A0A1U8GVJ5"/>